<comment type="subcellular location">
    <subcellularLocation>
        <location evidence="2">Nucleus</location>
    </subcellularLocation>
</comment>
<evidence type="ECO:0000256" key="4">
    <source>
        <dbReference type="ARBA" id="ARBA00022722"/>
    </source>
</evidence>
<keyword evidence="4" id="KW-0540">Nuclease</keyword>
<organism evidence="9 10">
    <name type="scientific">Exocentrus adspersus</name>
    <dbReference type="NCBI Taxonomy" id="1586481"/>
    <lineage>
        <taxon>Eukaryota</taxon>
        <taxon>Metazoa</taxon>
        <taxon>Ecdysozoa</taxon>
        <taxon>Arthropoda</taxon>
        <taxon>Hexapoda</taxon>
        <taxon>Insecta</taxon>
        <taxon>Pterygota</taxon>
        <taxon>Neoptera</taxon>
        <taxon>Endopterygota</taxon>
        <taxon>Coleoptera</taxon>
        <taxon>Polyphaga</taxon>
        <taxon>Cucujiformia</taxon>
        <taxon>Chrysomeloidea</taxon>
        <taxon>Cerambycidae</taxon>
        <taxon>Lamiinae</taxon>
        <taxon>Acanthocinini</taxon>
        <taxon>Exocentrus</taxon>
    </lineage>
</organism>
<dbReference type="Pfam" id="PF13359">
    <property type="entry name" value="DDE_Tnp_4"/>
    <property type="match status" value="1"/>
</dbReference>
<evidence type="ECO:0000256" key="6">
    <source>
        <dbReference type="ARBA" id="ARBA00022801"/>
    </source>
</evidence>
<dbReference type="GO" id="GO:0004518">
    <property type="term" value="F:nuclease activity"/>
    <property type="evidence" value="ECO:0007669"/>
    <property type="project" value="UniProtKB-KW"/>
</dbReference>
<sequence length="380" mass="44135">MADGDLAHLFLIQNMEEIEELVNDNVNGPRQRFHRRDDAFEVLSDQEFIKIFRLNKELTRHLINIVAPHMRQQTRISALSVTTKVLIALRFYGGGSYQVDVGSNINFAVSQPSVSRCIQELTEALNNEDIFNQIVQFPRTFEELAEIRLGFYRQYHIPGIIGAIDCTHVAIIAPPLNDENYPEYVYINRKRYHSLNVQLICDHNMRILNVNSRFPGSSHDSYIWQMSNVRNVIENIYRTNHRGYYLIGDQGYPLRPWLLTPLEQPEPNTPEFRFNTAFKRARSTIERCNGLLKSRFRCLLKHRVLHYSPTTAAKIVNACTILHNLCIEYGIPEVELEEDEVDYGMFDVPYNEVYVPGVRVNPDLAEARMLRNRIINNHSA</sequence>
<dbReference type="PANTHER" id="PTHR22930">
    <property type="match status" value="1"/>
</dbReference>
<dbReference type="Proteomes" id="UP001159042">
    <property type="component" value="Unassembled WGS sequence"/>
</dbReference>
<keyword evidence="7" id="KW-0539">Nucleus</keyword>
<comment type="similarity">
    <text evidence="3">Belongs to the HARBI1 family.</text>
</comment>
<evidence type="ECO:0000256" key="2">
    <source>
        <dbReference type="ARBA" id="ARBA00004123"/>
    </source>
</evidence>
<dbReference type="GO" id="GO:0005634">
    <property type="term" value="C:nucleus"/>
    <property type="evidence" value="ECO:0007669"/>
    <property type="project" value="UniProtKB-SubCell"/>
</dbReference>
<reference evidence="9 10" key="1">
    <citation type="journal article" date="2023" name="Insect Mol. Biol.">
        <title>Genome sequencing provides insights into the evolution of gene families encoding plant cell wall-degrading enzymes in longhorned beetles.</title>
        <authorList>
            <person name="Shin N.R."/>
            <person name="Okamura Y."/>
            <person name="Kirsch R."/>
            <person name="Pauchet Y."/>
        </authorList>
    </citation>
    <scope>NUCLEOTIDE SEQUENCE [LARGE SCALE GENOMIC DNA]</scope>
    <source>
        <strain evidence="9">EAD_L_NR</strain>
    </source>
</reference>
<evidence type="ECO:0000259" key="8">
    <source>
        <dbReference type="Pfam" id="PF13359"/>
    </source>
</evidence>
<dbReference type="GO" id="GO:0046872">
    <property type="term" value="F:metal ion binding"/>
    <property type="evidence" value="ECO:0007669"/>
    <property type="project" value="UniProtKB-KW"/>
</dbReference>
<dbReference type="InterPro" id="IPR045249">
    <property type="entry name" value="HARBI1-like"/>
</dbReference>
<accession>A0AAV8VCK4</accession>
<keyword evidence="5" id="KW-0479">Metal-binding</keyword>
<name>A0AAV8VCK4_9CUCU</name>
<evidence type="ECO:0000313" key="9">
    <source>
        <dbReference type="EMBL" id="KAJ8911781.1"/>
    </source>
</evidence>
<comment type="caution">
    <text evidence="9">The sequence shown here is derived from an EMBL/GenBank/DDBJ whole genome shotgun (WGS) entry which is preliminary data.</text>
</comment>
<gene>
    <name evidence="9" type="ORF">NQ315_008834</name>
</gene>
<keyword evidence="6" id="KW-0378">Hydrolase</keyword>
<protein>
    <recommendedName>
        <fullName evidence="8">DDE Tnp4 domain-containing protein</fullName>
    </recommendedName>
</protein>
<dbReference type="PANTHER" id="PTHR22930:SF289">
    <property type="entry name" value="DDE TNP4 DOMAIN-CONTAINING PROTEIN-RELATED"/>
    <property type="match status" value="1"/>
</dbReference>
<dbReference type="AlphaFoldDB" id="A0AAV8VCK4"/>
<evidence type="ECO:0000256" key="3">
    <source>
        <dbReference type="ARBA" id="ARBA00006958"/>
    </source>
</evidence>
<dbReference type="EMBL" id="JANEYG010000163">
    <property type="protein sequence ID" value="KAJ8911781.1"/>
    <property type="molecule type" value="Genomic_DNA"/>
</dbReference>
<keyword evidence="10" id="KW-1185">Reference proteome</keyword>
<comment type="cofactor">
    <cofactor evidence="1">
        <name>a divalent metal cation</name>
        <dbReference type="ChEBI" id="CHEBI:60240"/>
    </cofactor>
</comment>
<evidence type="ECO:0000313" key="10">
    <source>
        <dbReference type="Proteomes" id="UP001159042"/>
    </source>
</evidence>
<proteinExistence type="inferred from homology"/>
<dbReference type="InterPro" id="IPR027806">
    <property type="entry name" value="HARBI1_dom"/>
</dbReference>
<evidence type="ECO:0000256" key="7">
    <source>
        <dbReference type="ARBA" id="ARBA00023242"/>
    </source>
</evidence>
<evidence type="ECO:0000256" key="1">
    <source>
        <dbReference type="ARBA" id="ARBA00001968"/>
    </source>
</evidence>
<dbReference type="GO" id="GO:0016787">
    <property type="term" value="F:hydrolase activity"/>
    <property type="evidence" value="ECO:0007669"/>
    <property type="project" value="UniProtKB-KW"/>
</dbReference>
<feature type="domain" description="DDE Tnp4" evidence="8">
    <location>
        <begin position="164"/>
        <end position="324"/>
    </location>
</feature>
<evidence type="ECO:0000256" key="5">
    <source>
        <dbReference type="ARBA" id="ARBA00022723"/>
    </source>
</evidence>